<sequence>MGQKWKLRGQSGNGSRPWHMPVVRRYNDSRRVLSIELTPTCQPRCRLCTLLPPLYATVVLCADFFRFVSKSQQGTSGLRGVTLDAPLACTYREYSWFRPDWTGVTVFLLVRMEAAICGDSKSLIY</sequence>
<proteinExistence type="predicted"/>
<accession>A0A2H3C0K7</accession>
<evidence type="ECO:0000313" key="1">
    <source>
        <dbReference type="EMBL" id="PBK72762.1"/>
    </source>
</evidence>
<name>A0A2H3C0K7_9AGAR</name>
<evidence type="ECO:0000313" key="2">
    <source>
        <dbReference type="Proteomes" id="UP000218334"/>
    </source>
</evidence>
<protein>
    <submittedName>
        <fullName evidence="1">Uncharacterized protein</fullName>
    </submittedName>
</protein>
<dbReference type="AlphaFoldDB" id="A0A2H3C0K7"/>
<dbReference type="EMBL" id="KZ293421">
    <property type="protein sequence ID" value="PBK72762.1"/>
    <property type="molecule type" value="Genomic_DNA"/>
</dbReference>
<gene>
    <name evidence="1" type="ORF">ARMSODRAFT_698417</name>
</gene>
<keyword evidence="2" id="KW-1185">Reference proteome</keyword>
<dbReference type="Proteomes" id="UP000218334">
    <property type="component" value="Unassembled WGS sequence"/>
</dbReference>
<organism evidence="1 2">
    <name type="scientific">Armillaria solidipes</name>
    <dbReference type="NCBI Taxonomy" id="1076256"/>
    <lineage>
        <taxon>Eukaryota</taxon>
        <taxon>Fungi</taxon>
        <taxon>Dikarya</taxon>
        <taxon>Basidiomycota</taxon>
        <taxon>Agaricomycotina</taxon>
        <taxon>Agaricomycetes</taxon>
        <taxon>Agaricomycetidae</taxon>
        <taxon>Agaricales</taxon>
        <taxon>Marasmiineae</taxon>
        <taxon>Physalacriaceae</taxon>
        <taxon>Armillaria</taxon>
    </lineage>
</organism>
<reference evidence="2" key="1">
    <citation type="journal article" date="2017" name="Nat. Ecol. Evol.">
        <title>Genome expansion and lineage-specific genetic innovations in the forest pathogenic fungi Armillaria.</title>
        <authorList>
            <person name="Sipos G."/>
            <person name="Prasanna A.N."/>
            <person name="Walter M.C."/>
            <person name="O'Connor E."/>
            <person name="Balint B."/>
            <person name="Krizsan K."/>
            <person name="Kiss B."/>
            <person name="Hess J."/>
            <person name="Varga T."/>
            <person name="Slot J."/>
            <person name="Riley R."/>
            <person name="Boka B."/>
            <person name="Rigling D."/>
            <person name="Barry K."/>
            <person name="Lee J."/>
            <person name="Mihaltcheva S."/>
            <person name="LaButti K."/>
            <person name="Lipzen A."/>
            <person name="Waldron R."/>
            <person name="Moloney N.M."/>
            <person name="Sperisen C."/>
            <person name="Kredics L."/>
            <person name="Vagvoelgyi C."/>
            <person name="Patrignani A."/>
            <person name="Fitzpatrick D."/>
            <person name="Nagy I."/>
            <person name="Doyle S."/>
            <person name="Anderson J.B."/>
            <person name="Grigoriev I.V."/>
            <person name="Gueldener U."/>
            <person name="Muensterkoetter M."/>
            <person name="Nagy L.G."/>
        </authorList>
    </citation>
    <scope>NUCLEOTIDE SEQUENCE [LARGE SCALE GENOMIC DNA]</scope>
    <source>
        <strain evidence="2">28-4</strain>
    </source>
</reference>